<keyword evidence="3" id="KW-1185">Reference proteome</keyword>
<dbReference type="PANTHER" id="PTHR43162:SF1">
    <property type="entry name" value="PRESTALK A DIFFERENTIATION PROTEIN A"/>
    <property type="match status" value="1"/>
</dbReference>
<dbReference type="EMBL" id="VJXR01000007">
    <property type="protein sequence ID" value="TRW46691.1"/>
    <property type="molecule type" value="Genomic_DNA"/>
</dbReference>
<reference evidence="2 3" key="1">
    <citation type="submission" date="2019-07" db="EMBL/GenBank/DDBJ databases">
        <title>Georgenia wutianyii sp. nov. and Georgenia *** sp. nov. isolated from plateau pika (Ochotona curzoniae) in the Qinghai-Tibet plateau of China.</title>
        <authorList>
            <person name="Tian Z."/>
        </authorList>
    </citation>
    <scope>NUCLEOTIDE SEQUENCE [LARGE SCALE GENOMIC DNA]</scope>
    <source>
        <strain evidence="2 3">Z446</strain>
    </source>
</reference>
<dbReference type="Pfam" id="PF05368">
    <property type="entry name" value="NmrA"/>
    <property type="match status" value="1"/>
</dbReference>
<sequence>MSGAPILVSGPSGNVGRTVVAALVAAGADVRAASRDAHAAGPVRGVRFDFTDPTTWPAAFAGVEAMFVVRPPALGNAKRDIIPALTAARDAGVRHMVLLSLQGAERNHVVPHAAIERWLRTSGLSWTFVRASFFHQNLSTTHVADVRDRDEIVVPAGRGTTAFVDAEDVGAVVAAALLDRAHHANRAWTVTGSEALSYDDVARILIAELGRPIRYARPGALRYARHARRVLHMPWPMVAVTAAIYTTARLGLAGGLTDDVRTVLGREPVTFSQFAHRERAAWARPDQGEP</sequence>
<evidence type="ECO:0000313" key="3">
    <source>
        <dbReference type="Proteomes" id="UP000318693"/>
    </source>
</evidence>
<dbReference type="PANTHER" id="PTHR43162">
    <property type="match status" value="1"/>
</dbReference>
<gene>
    <name evidence="2" type="ORF">FJ693_04140</name>
</gene>
<dbReference type="Gene3D" id="3.40.50.720">
    <property type="entry name" value="NAD(P)-binding Rossmann-like Domain"/>
    <property type="match status" value="1"/>
</dbReference>
<proteinExistence type="predicted"/>
<evidence type="ECO:0000259" key="1">
    <source>
        <dbReference type="Pfam" id="PF05368"/>
    </source>
</evidence>
<dbReference type="InterPro" id="IPR036291">
    <property type="entry name" value="NAD(P)-bd_dom_sf"/>
</dbReference>
<dbReference type="AlphaFoldDB" id="A0A552WV23"/>
<dbReference type="RefSeq" id="WP_143417272.1">
    <property type="nucleotide sequence ID" value="NZ_VJXR01000007.1"/>
</dbReference>
<dbReference type="InterPro" id="IPR051604">
    <property type="entry name" value="Ergot_Alk_Oxidoreductase"/>
</dbReference>
<feature type="domain" description="NmrA-like" evidence="1">
    <location>
        <begin position="6"/>
        <end position="216"/>
    </location>
</feature>
<accession>A0A552WV23</accession>
<dbReference type="Gene3D" id="3.90.25.10">
    <property type="entry name" value="UDP-galactose 4-epimerase, domain 1"/>
    <property type="match status" value="1"/>
</dbReference>
<protein>
    <submittedName>
        <fullName evidence="2">SDR family NAD(P)-dependent oxidoreductase</fullName>
    </submittedName>
</protein>
<organism evidence="2 3">
    <name type="scientific">Georgenia yuyongxinii</name>
    <dbReference type="NCBI Taxonomy" id="2589797"/>
    <lineage>
        <taxon>Bacteria</taxon>
        <taxon>Bacillati</taxon>
        <taxon>Actinomycetota</taxon>
        <taxon>Actinomycetes</taxon>
        <taxon>Micrococcales</taxon>
        <taxon>Bogoriellaceae</taxon>
        <taxon>Georgenia</taxon>
    </lineage>
</organism>
<comment type="caution">
    <text evidence="2">The sequence shown here is derived from an EMBL/GenBank/DDBJ whole genome shotgun (WGS) entry which is preliminary data.</text>
</comment>
<dbReference type="SUPFAM" id="SSF51735">
    <property type="entry name" value="NAD(P)-binding Rossmann-fold domains"/>
    <property type="match status" value="1"/>
</dbReference>
<dbReference type="InterPro" id="IPR008030">
    <property type="entry name" value="NmrA-like"/>
</dbReference>
<evidence type="ECO:0000313" key="2">
    <source>
        <dbReference type="EMBL" id="TRW46691.1"/>
    </source>
</evidence>
<dbReference type="Proteomes" id="UP000318693">
    <property type="component" value="Unassembled WGS sequence"/>
</dbReference>
<name>A0A552WV23_9MICO</name>